<dbReference type="GO" id="GO:0016740">
    <property type="term" value="F:transferase activity"/>
    <property type="evidence" value="ECO:0007669"/>
    <property type="project" value="UniProtKB-KW"/>
</dbReference>
<dbReference type="Gene3D" id="3.40.630.30">
    <property type="match status" value="1"/>
</dbReference>
<organism evidence="2 3">
    <name type="scientific">Nitrosomonas marina</name>
    <dbReference type="NCBI Taxonomy" id="917"/>
    <lineage>
        <taxon>Bacteria</taxon>
        <taxon>Pseudomonadati</taxon>
        <taxon>Pseudomonadota</taxon>
        <taxon>Betaproteobacteria</taxon>
        <taxon>Nitrosomonadales</taxon>
        <taxon>Nitrosomonadaceae</taxon>
        <taxon>Nitrosomonas</taxon>
    </lineage>
</organism>
<dbReference type="AlphaFoldDB" id="A0A1I0EP30"/>
<dbReference type="InterPro" id="IPR038740">
    <property type="entry name" value="BioF2-like_GNAT_dom"/>
</dbReference>
<name>A0A1I0EP30_9PROT</name>
<evidence type="ECO:0000259" key="1">
    <source>
        <dbReference type="Pfam" id="PF13480"/>
    </source>
</evidence>
<protein>
    <submittedName>
        <fullName evidence="2">Acetyltransferase (GNAT) domain-containing protein</fullName>
    </submittedName>
</protein>
<keyword evidence="2" id="KW-0808">Transferase</keyword>
<accession>A0A1I0EP30</accession>
<evidence type="ECO:0000313" key="2">
    <source>
        <dbReference type="EMBL" id="SET46966.1"/>
    </source>
</evidence>
<dbReference type="Pfam" id="PF13480">
    <property type="entry name" value="Acetyltransf_6"/>
    <property type="match status" value="1"/>
</dbReference>
<reference evidence="3" key="1">
    <citation type="submission" date="2016-10" db="EMBL/GenBank/DDBJ databases">
        <authorList>
            <person name="Varghese N."/>
            <person name="Submissions S."/>
        </authorList>
    </citation>
    <scope>NUCLEOTIDE SEQUENCE [LARGE SCALE GENOMIC DNA]</scope>
    <source>
        <strain evidence="3">Nm71</strain>
    </source>
</reference>
<proteinExistence type="predicted"/>
<dbReference type="Proteomes" id="UP000199345">
    <property type="component" value="Unassembled WGS sequence"/>
</dbReference>
<dbReference type="RefSeq" id="WP_090660450.1">
    <property type="nucleotide sequence ID" value="NZ_FOIA01000029.1"/>
</dbReference>
<dbReference type="EMBL" id="FOIA01000029">
    <property type="protein sequence ID" value="SET46966.1"/>
    <property type="molecule type" value="Genomic_DNA"/>
</dbReference>
<keyword evidence="3" id="KW-1185">Reference proteome</keyword>
<dbReference type="OrthoDB" id="208468at2"/>
<sequence>MNNQWLSQNVSLKYMLSDITLFVKTLRLRVKQFEVIDPDAPVAEKWMPPLELENDEHGFLLRSQPLAEKQPMQSFKDGFICYVPAQFDRCYIDLSLSFDEYKKKFSSKTRSTIRRKTRKFNDYCNQSMRFEVYKSVDELCTFYQLARPLSQKTYQEKLLDAGLPDSDMFRQEIKDKAQLDQARGYLLWNGNIPVAYMFCPVHDEVMLYQYLGFDPEYKQLSVGTILHWFVFEDLFRESKFRFFDFTEGTSEHKQMFSTGSILCGNIFLLKNTFSMRFWVQCHILTEAFSKNFGKLLDKLGLKTKIKNIIRFRSR</sequence>
<dbReference type="InterPro" id="IPR016181">
    <property type="entry name" value="Acyl_CoA_acyltransferase"/>
</dbReference>
<gene>
    <name evidence="2" type="ORF">SAMN05216326_12924</name>
</gene>
<evidence type="ECO:0000313" key="3">
    <source>
        <dbReference type="Proteomes" id="UP000199345"/>
    </source>
</evidence>
<feature type="domain" description="BioF2-like acetyltransferase" evidence="1">
    <location>
        <begin position="107"/>
        <end position="254"/>
    </location>
</feature>
<dbReference type="SUPFAM" id="SSF55729">
    <property type="entry name" value="Acyl-CoA N-acyltransferases (Nat)"/>
    <property type="match status" value="1"/>
</dbReference>